<organism evidence="2 3">
    <name type="scientific">Sediminitomix flava</name>
    <dbReference type="NCBI Taxonomy" id="379075"/>
    <lineage>
        <taxon>Bacteria</taxon>
        <taxon>Pseudomonadati</taxon>
        <taxon>Bacteroidota</taxon>
        <taxon>Cytophagia</taxon>
        <taxon>Cytophagales</taxon>
        <taxon>Flammeovirgaceae</taxon>
        <taxon>Sediminitomix</taxon>
    </lineage>
</organism>
<dbReference type="AlphaFoldDB" id="A0A315ZXP4"/>
<feature type="domain" description="Transglutaminase-like" evidence="1">
    <location>
        <begin position="130"/>
        <end position="225"/>
    </location>
</feature>
<keyword evidence="3" id="KW-1185">Reference proteome</keyword>
<dbReference type="EMBL" id="QGDO01000003">
    <property type="protein sequence ID" value="PWJ42117.1"/>
    <property type="molecule type" value="Genomic_DNA"/>
</dbReference>
<dbReference type="PANTHER" id="PTHR35532:SF5">
    <property type="entry name" value="CARBOHYDRATE-BINDING DOMAIN-CONTAINING PROTEIN"/>
    <property type="match status" value="1"/>
</dbReference>
<gene>
    <name evidence="2" type="ORF">BC781_103367</name>
</gene>
<name>A0A315ZXP4_SEDFL</name>
<dbReference type="RefSeq" id="WP_109618776.1">
    <property type="nucleotide sequence ID" value="NZ_QGDO01000003.1"/>
</dbReference>
<evidence type="ECO:0000259" key="1">
    <source>
        <dbReference type="Pfam" id="PF01841"/>
    </source>
</evidence>
<dbReference type="InterPro" id="IPR038765">
    <property type="entry name" value="Papain-like_cys_pep_sf"/>
</dbReference>
<dbReference type="Proteomes" id="UP000245535">
    <property type="component" value="Unassembled WGS sequence"/>
</dbReference>
<dbReference type="SUPFAM" id="SSF54001">
    <property type="entry name" value="Cysteine proteinases"/>
    <property type="match status" value="1"/>
</dbReference>
<dbReference type="OrthoDB" id="9787782at2"/>
<accession>A0A315ZXP4</accession>
<dbReference type="Gene3D" id="3.10.620.30">
    <property type="match status" value="1"/>
</dbReference>
<dbReference type="PANTHER" id="PTHR35532">
    <property type="entry name" value="SIMILAR TO POLYHYDROXYALKANOATE DEPOLYMERASE"/>
    <property type="match status" value="1"/>
</dbReference>
<proteinExistence type="predicted"/>
<dbReference type="InterPro" id="IPR002931">
    <property type="entry name" value="Transglutaminase-like"/>
</dbReference>
<dbReference type="PROSITE" id="PS51257">
    <property type="entry name" value="PROKAR_LIPOPROTEIN"/>
    <property type="match status" value="1"/>
</dbReference>
<comment type="caution">
    <text evidence="2">The sequence shown here is derived from an EMBL/GenBank/DDBJ whole genome shotgun (WGS) entry which is preliminary data.</text>
</comment>
<evidence type="ECO:0000313" key="2">
    <source>
        <dbReference type="EMBL" id="PWJ42117.1"/>
    </source>
</evidence>
<reference evidence="2 3" key="1">
    <citation type="submission" date="2018-03" db="EMBL/GenBank/DDBJ databases">
        <title>Genomic Encyclopedia of Archaeal and Bacterial Type Strains, Phase II (KMG-II): from individual species to whole genera.</title>
        <authorList>
            <person name="Goeker M."/>
        </authorList>
    </citation>
    <scope>NUCLEOTIDE SEQUENCE [LARGE SCALE GENOMIC DNA]</scope>
    <source>
        <strain evidence="2 3">DSM 28229</strain>
    </source>
</reference>
<protein>
    <submittedName>
        <fullName evidence="2">Transglutaminase superfamily protein</fullName>
    </submittedName>
</protein>
<evidence type="ECO:0000313" key="3">
    <source>
        <dbReference type="Proteomes" id="UP000245535"/>
    </source>
</evidence>
<sequence>MNYKQFLYAFAFVGLVSCTENKVSDTYKNEVKIALQNAKTNAKTFEKAFQQIPTEQAEGLSFLVANMPQRDLDSLTTEYLLENIDLAYKAKNEFAWARTLPDSIFYNDVLPYTSLNERRDNWRADFYKRFAPKVKDAKDIYEAILAVNQNIMDEVDVVYSTKRPKADQSPYESMECGLASCTGLSVLLTDAFRSVGIPARIAGTPNWTTKVGNHNWVEVYIDGEWKFTEYYYPGQFDDAWFLGDAGKANPNDPKNWIYASSFKKQPYHFPLVWDLSIEYVNAENVTDRYIKLFEAKEAKLAAEKDGKIPVHILLFKDQSCSPGDGRVVQELVVKVDGKEIARGNSAGPQEDMNKFFSFRIEQNAKFTVDFKDERGLTKTKSLKAAKVNEQFRLYVQEL</sequence>
<dbReference type="Pfam" id="PF01841">
    <property type="entry name" value="Transglut_core"/>
    <property type="match status" value="1"/>
</dbReference>